<dbReference type="SUPFAM" id="SSF52518">
    <property type="entry name" value="Thiamin diphosphate-binding fold (THDP-binding)"/>
    <property type="match status" value="2"/>
</dbReference>
<feature type="binding site" evidence="11">
    <location>
        <position position="487"/>
    </location>
    <ligand>
        <name>Mg(2+)</name>
        <dbReference type="ChEBI" id="CHEBI:18420"/>
    </ligand>
</feature>
<reference evidence="17" key="1">
    <citation type="submission" date="2022-01" db="EMBL/GenBank/DDBJ databases">
        <title>Genome-Based Taxonomic Classification of the Phylum Actinobacteria.</title>
        <authorList>
            <person name="Gao Y."/>
        </authorList>
    </citation>
    <scope>NUCLEOTIDE SEQUENCE</scope>
    <source>
        <strain evidence="17">KLBMP 8922</strain>
    </source>
</reference>
<comment type="function">
    <text evidence="3">Decarboxylates branched-chain and aromatic alpha-keto acids to aldehydes.</text>
</comment>
<dbReference type="GO" id="GO:0030976">
    <property type="term" value="F:thiamine pyrophosphate binding"/>
    <property type="evidence" value="ECO:0007669"/>
    <property type="project" value="InterPro"/>
</dbReference>
<dbReference type="GO" id="GO:0000287">
    <property type="term" value="F:magnesium ion binding"/>
    <property type="evidence" value="ECO:0007669"/>
    <property type="project" value="InterPro"/>
</dbReference>
<feature type="compositionally biased region" description="Low complexity" evidence="13">
    <location>
        <begin position="1"/>
        <end position="13"/>
    </location>
</feature>
<dbReference type="InterPro" id="IPR029035">
    <property type="entry name" value="DHS-like_NAD/FAD-binding_dom"/>
</dbReference>
<feature type="domain" description="Thiamine pyrophosphate enzyme N-terminal TPP-binding" evidence="16">
    <location>
        <begin position="30"/>
        <end position="132"/>
    </location>
</feature>
<dbReference type="InterPro" id="IPR011766">
    <property type="entry name" value="TPP_enzyme_TPP-bd"/>
</dbReference>
<evidence type="ECO:0000256" key="8">
    <source>
        <dbReference type="ARBA" id="ARBA00022842"/>
    </source>
</evidence>
<name>A0AA41U2K0_9ACTN</name>
<keyword evidence="6 11" id="KW-0479">Metal-binding</keyword>
<dbReference type="Pfam" id="PF02775">
    <property type="entry name" value="TPP_enzyme_C"/>
    <property type="match status" value="1"/>
</dbReference>
<dbReference type="Gene3D" id="3.40.50.1220">
    <property type="entry name" value="TPP-binding domain"/>
    <property type="match status" value="1"/>
</dbReference>
<feature type="binding site" evidence="11">
    <location>
        <position position="485"/>
    </location>
    <ligand>
        <name>Mg(2+)</name>
        <dbReference type="ChEBI" id="CHEBI:18420"/>
    </ligand>
</feature>
<keyword evidence="9 12" id="KW-0786">Thiamine pyrophosphate</keyword>
<evidence type="ECO:0000256" key="9">
    <source>
        <dbReference type="ARBA" id="ARBA00023052"/>
    </source>
</evidence>
<evidence type="ECO:0000256" key="11">
    <source>
        <dbReference type="PIRSR" id="PIRSR036565-2"/>
    </source>
</evidence>
<evidence type="ECO:0000313" key="17">
    <source>
        <dbReference type="EMBL" id="MCF2528722.1"/>
    </source>
</evidence>
<keyword evidence="7" id="KW-0210">Decarboxylase</keyword>
<dbReference type="InterPro" id="IPR029061">
    <property type="entry name" value="THDP-binding"/>
</dbReference>
<dbReference type="FunFam" id="3.40.50.970:FF:000019">
    <property type="entry name" value="Pyruvate decarboxylase isozyme"/>
    <property type="match status" value="1"/>
</dbReference>
<comment type="cofactor">
    <cofactor evidence="11">
        <name>Mg(2+)</name>
        <dbReference type="ChEBI" id="CHEBI:18420"/>
    </cofactor>
    <text evidence="11">Binds 1 Mg(2+) per subunit.</text>
</comment>
<evidence type="ECO:0000313" key="18">
    <source>
        <dbReference type="Proteomes" id="UP001165378"/>
    </source>
</evidence>
<evidence type="ECO:0000256" key="2">
    <source>
        <dbReference type="ARBA" id="ARBA00001964"/>
    </source>
</evidence>
<evidence type="ECO:0000259" key="15">
    <source>
        <dbReference type="Pfam" id="PF02775"/>
    </source>
</evidence>
<dbReference type="Pfam" id="PF02776">
    <property type="entry name" value="TPP_enzyme_N"/>
    <property type="match status" value="1"/>
</dbReference>
<dbReference type="Proteomes" id="UP001165378">
    <property type="component" value="Unassembled WGS sequence"/>
</dbReference>
<feature type="domain" description="Thiamine pyrophosphate enzyme central" evidence="14">
    <location>
        <begin position="224"/>
        <end position="341"/>
    </location>
</feature>
<dbReference type="Gene3D" id="3.40.50.970">
    <property type="match status" value="2"/>
</dbReference>
<evidence type="ECO:0000256" key="12">
    <source>
        <dbReference type="RuleBase" id="RU362132"/>
    </source>
</evidence>
<evidence type="ECO:0000256" key="13">
    <source>
        <dbReference type="SAM" id="MobiDB-lite"/>
    </source>
</evidence>
<feature type="domain" description="Thiamine pyrophosphate enzyme TPP-binding" evidence="15">
    <location>
        <begin position="424"/>
        <end position="551"/>
    </location>
</feature>
<evidence type="ECO:0000259" key="16">
    <source>
        <dbReference type="Pfam" id="PF02776"/>
    </source>
</evidence>
<keyword evidence="18" id="KW-1185">Reference proteome</keyword>
<dbReference type="PANTHER" id="PTHR43452">
    <property type="entry name" value="PYRUVATE DECARBOXYLASE"/>
    <property type="match status" value="1"/>
</dbReference>
<accession>A0AA41U2K0</accession>
<evidence type="ECO:0000259" key="14">
    <source>
        <dbReference type="Pfam" id="PF00205"/>
    </source>
</evidence>
<dbReference type="GO" id="GO:0000949">
    <property type="term" value="P:aromatic amino acid family catabolic process to alcohol via Ehrlich pathway"/>
    <property type="evidence" value="ECO:0007669"/>
    <property type="project" value="TreeGrafter"/>
</dbReference>
<proteinExistence type="inferred from homology"/>
<dbReference type="CDD" id="cd02005">
    <property type="entry name" value="TPP_PDC_IPDC"/>
    <property type="match status" value="1"/>
</dbReference>
<dbReference type="CDD" id="cd07038">
    <property type="entry name" value="TPP_PYR_PDC_IPDC_like"/>
    <property type="match status" value="1"/>
</dbReference>
<comment type="cofactor">
    <cofactor evidence="1">
        <name>a metal cation</name>
        <dbReference type="ChEBI" id="CHEBI:25213"/>
    </cofactor>
</comment>
<dbReference type="InterPro" id="IPR012001">
    <property type="entry name" value="Thiamin_PyroP_enz_TPP-bd_dom"/>
</dbReference>
<dbReference type="InterPro" id="IPR012110">
    <property type="entry name" value="PDC/IPDC-like"/>
</dbReference>
<protein>
    <recommendedName>
        <fullName evidence="5">Alpha-keto-acid decarboxylase</fullName>
    </recommendedName>
</protein>
<evidence type="ECO:0000256" key="5">
    <source>
        <dbReference type="ARBA" id="ARBA00020054"/>
    </source>
</evidence>
<keyword evidence="8 11" id="KW-0460">Magnesium</keyword>
<comment type="caution">
    <text evidence="17">The sequence shown here is derived from an EMBL/GenBank/DDBJ whole genome shotgun (WGS) entry which is preliminary data.</text>
</comment>
<feature type="region of interest" description="Disordered" evidence="13">
    <location>
        <begin position="1"/>
        <end position="24"/>
    </location>
</feature>
<dbReference type="GO" id="GO:0005829">
    <property type="term" value="C:cytosol"/>
    <property type="evidence" value="ECO:0007669"/>
    <property type="project" value="TreeGrafter"/>
</dbReference>
<keyword evidence="10" id="KW-0456">Lyase</keyword>
<evidence type="ECO:0000256" key="1">
    <source>
        <dbReference type="ARBA" id="ARBA00001920"/>
    </source>
</evidence>
<evidence type="ECO:0000256" key="7">
    <source>
        <dbReference type="ARBA" id="ARBA00022793"/>
    </source>
</evidence>
<dbReference type="InterPro" id="IPR012000">
    <property type="entry name" value="Thiamin_PyroP_enz_cen_dom"/>
</dbReference>
<dbReference type="InterPro" id="IPR047213">
    <property type="entry name" value="TPP_PYR_PDC_IPDC-like"/>
</dbReference>
<dbReference type="GO" id="GO:0004737">
    <property type="term" value="F:pyruvate decarboxylase activity"/>
    <property type="evidence" value="ECO:0007669"/>
    <property type="project" value="TreeGrafter"/>
</dbReference>
<dbReference type="PANTHER" id="PTHR43452:SF30">
    <property type="entry name" value="PYRUVATE DECARBOXYLASE ISOZYME 1-RELATED"/>
    <property type="match status" value="1"/>
</dbReference>
<dbReference type="InterPro" id="IPR047214">
    <property type="entry name" value="TPP_PDC_IPDC"/>
</dbReference>
<dbReference type="AlphaFoldDB" id="A0AA41U2K0"/>
<evidence type="ECO:0000256" key="3">
    <source>
        <dbReference type="ARBA" id="ARBA00002938"/>
    </source>
</evidence>
<evidence type="ECO:0000256" key="10">
    <source>
        <dbReference type="ARBA" id="ARBA00023239"/>
    </source>
</evidence>
<dbReference type="EMBL" id="JAKFHA010000008">
    <property type="protein sequence ID" value="MCF2528722.1"/>
    <property type="molecule type" value="Genomic_DNA"/>
</dbReference>
<evidence type="ECO:0000256" key="6">
    <source>
        <dbReference type="ARBA" id="ARBA00022723"/>
    </source>
</evidence>
<dbReference type="SUPFAM" id="SSF52467">
    <property type="entry name" value="DHS-like NAD/FAD-binding domain"/>
    <property type="match status" value="1"/>
</dbReference>
<dbReference type="RefSeq" id="WP_235052892.1">
    <property type="nucleotide sequence ID" value="NZ_JAKFHA010000008.1"/>
</dbReference>
<dbReference type="Pfam" id="PF00205">
    <property type="entry name" value="TPP_enzyme_M"/>
    <property type="match status" value="1"/>
</dbReference>
<comment type="similarity">
    <text evidence="4 12">Belongs to the TPP enzyme family.</text>
</comment>
<evidence type="ECO:0000256" key="4">
    <source>
        <dbReference type="ARBA" id="ARBA00007812"/>
    </source>
</evidence>
<dbReference type="PIRSF" id="PIRSF036565">
    <property type="entry name" value="Pyruvt_ip_decrb"/>
    <property type="match status" value="1"/>
</dbReference>
<sequence length="579" mass="59623">MSTETPAAPVVPADRADRADRAAAGPGTTTIAARLIARLRELGVEHLFGVPADYNLAFLDRVHGTELAFVGTCNELGAAYAADGYARLRGAGALLTTFGVGELSAVNGIGGAYAESVPVVEIVGAPATRVADAGLPMHHTMADGDFGRFERLHAEVTCDRVTLTADHAAEEMDRVLRACRQHSRPVRIALPADLVDAPAPVPEEPLVSGAPVPAELLDAFRTAAGALLAGAVRPAVLADHLAERHGAFEALADLVAAGPLPVAVMNMGKGVADESAPTFAGMYVGAGSAPATRAVVEDADCLIAVGVLISDGNSGGFSHAFPAGRTIDVQPYHARIGDASFPGLPMDQALAVLTDLVKGSVRGVLPVLPARPAAPAGAPDEPLTQAVLWDRFAAFVRPGDVVAAEQGTSFFGVAETRMPAGVTVVAQVLWSSIGYTLPAALGTCVAAPHRRTVLAIGDGSLQLTAQEIGTFARTGSTPVILVVNNGGYSIERAIHPTDAPYNDIAPWRYTELPAALGCGDHALAFRATTPAELDAALAAADRNPDRMVLVEAVVGPEDYPGRLAAIAAKYRRPAPASQA</sequence>
<feature type="binding site" evidence="11">
    <location>
        <position position="458"/>
    </location>
    <ligand>
        <name>Mg(2+)</name>
        <dbReference type="ChEBI" id="CHEBI:18420"/>
    </ligand>
</feature>
<organism evidence="17 18">
    <name type="scientific">Yinghuangia soli</name>
    <dbReference type="NCBI Taxonomy" id="2908204"/>
    <lineage>
        <taxon>Bacteria</taxon>
        <taxon>Bacillati</taxon>
        <taxon>Actinomycetota</taxon>
        <taxon>Actinomycetes</taxon>
        <taxon>Kitasatosporales</taxon>
        <taxon>Streptomycetaceae</taxon>
        <taxon>Yinghuangia</taxon>
    </lineage>
</organism>
<comment type="cofactor">
    <cofactor evidence="2">
        <name>thiamine diphosphate</name>
        <dbReference type="ChEBI" id="CHEBI:58937"/>
    </cofactor>
</comment>
<gene>
    <name evidence="17" type="ORF">LZ495_16085</name>
</gene>
<dbReference type="FunFam" id="3.40.50.970:FF:000024">
    <property type="entry name" value="Pyruvate decarboxylase isozyme"/>
    <property type="match status" value="1"/>
</dbReference>